<name>A0A4D6L4K6_VIGUN</name>
<dbReference type="EMBL" id="CP039346">
    <property type="protein sequence ID" value="QCD83410.1"/>
    <property type="molecule type" value="Genomic_DNA"/>
</dbReference>
<keyword evidence="2" id="KW-1185">Reference proteome</keyword>
<gene>
    <name evidence="1" type="ORF">DEO72_LG2g3754</name>
</gene>
<sequence>MEVQEEIMGVYEELTEVQEKAPNARAHKDTDKEQRFVTSIDPRVRSEVKFSSLSWPCFRWLRILNEIGDLCDSVQVPRPEKIGMNGYDNVSNNLLQYD</sequence>
<accession>A0A4D6L4K6</accession>
<dbReference type="Proteomes" id="UP000501690">
    <property type="component" value="Linkage Group LG2"/>
</dbReference>
<evidence type="ECO:0000313" key="2">
    <source>
        <dbReference type="Proteomes" id="UP000501690"/>
    </source>
</evidence>
<reference evidence="1 2" key="1">
    <citation type="submission" date="2019-04" db="EMBL/GenBank/DDBJ databases">
        <title>An improved genome assembly and genetic linkage map for asparagus bean, Vigna unguiculata ssp. sesquipedialis.</title>
        <authorList>
            <person name="Xia Q."/>
            <person name="Zhang R."/>
            <person name="Dong Y."/>
        </authorList>
    </citation>
    <scope>NUCLEOTIDE SEQUENCE [LARGE SCALE GENOMIC DNA]</scope>
    <source>
        <tissue evidence="1">Leaf</tissue>
    </source>
</reference>
<dbReference type="AlphaFoldDB" id="A0A4D6L4K6"/>
<evidence type="ECO:0000313" key="1">
    <source>
        <dbReference type="EMBL" id="QCD83410.1"/>
    </source>
</evidence>
<protein>
    <submittedName>
        <fullName evidence="1">Uncharacterized protein</fullName>
    </submittedName>
</protein>
<organism evidence="1 2">
    <name type="scientific">Vigna unguiculata</name>
    <name type="common">Cowpea</name>
    <dbReference type="NCBI Taxonomy" id="3917"/>
    <lineage>
        <taxon>Eukaryota</taxon>
        <taxon>Viridiplantae</taxon>
        <taxon>Streptophyta</taxon>
        <taxon>Embryophyta</taxon>
        <taxon>Tracheophyta</taxon>
        <taxon>Spermatophyta</taxon>
        <taxon>Magnoliopsida</taxon>
        <taxon>eudicotyledons</taxon>
        <taxon>Gunneridae</taxon>
        <taxon>Pentapetalae</taxon>
        <taxon>rosids</taxon>
        <taxon>fabids</taxon>
        <taxon>Fabales</taxon>
        <taxon>Fabaceae</taxon>
        <taxon>Papilionoideae</taxon>
        <taxon>50 kb inversion clade</taxon>
        <taxon>NPAAA clade</taxon>
        <taxon>indigoferoid/millettioid clade</taxon>
        <taxon>Phaseoleae</taxon>
        <taxon>Vigna</taxon>
    </lineage>
</organism>
<proteinExistence type="predicted"/>